<feature type="region of interest" description="Disordered" evidence="1">
    <location>
        <begin position="1"/>
        <end position="65"/>
    </location>
</feature>
<feature type="domain" description="DUF4190" evidence="3">
    <location>
        <begin position="93"/>
        <end position="157"/>
    </location>
</feature>
<evidence type="ECO:0000313" key="5">
    <source>
        <dbReference type="Proteomes" id="UP000019754"/>
    </source>
</evidence>
<dbReference type="RefSeq" id="WP_017824341.1">
    <property type="nucleotide sequence ID" value="NZ_KB403091.1"/>
</dbReference>
<protein>
    <recommendedName>
        <fullName evidence="3">DUF4190 domain-containing protein</fullName>
    </recommendedName>
</protein>
<feature type="compositionally biased region" description="Polar residues" evidence="1">
    <location>
        <begin position="53"/>
        <end position="65"/>
    </location>
</feature>
<dbReference type="HOGENOM" id="CLU_1522356_0_0_11"/>
<proteinExistence type="predicted"/>
<dbReference type="EMBL" id="AORC01000002">
    <property type="protein sequence ID" value="EYT51260.1"/>
    <property type="molecule type" value="Genomic_DNA"/>
</dbReference>
<feature type="transmembrane region" description="Helical" evidence="2">
    <location>
        <begin position="94"/>
        <end position="119"/>
    </location>
</feature>
<dbReference type="Proteomes" id="UP000019754">
    <property type="component" value="Unassembled WGS sequence"/>
</dbReference>
<evidence type="ECO:0000256" key="2">
    <source>
        <dbReference type="SAM" id="Phobius"/>
    </source>
</evidence>
<accession>A0A022KYA9</accession>
<evidence type="ECO:0000256" key="1">
    <source>
        <dbReference type="SAM" id="MobiDB-lite"/>
    </source>
</evidence>
<keyword evidence="2" id="KW-1133">Transmembrane helix</keyword>
<keyword evidence="5" id="KW-1185">Reference proteome</keyword>
<sequence>MSNNGGHQFPDFGSTNGGDDPYAQGAGQGRNAYGQGSAGEYQDPYTDPYGGSSAMSPSPTYQQDQQGFAAQVDQGAHGYGQSTYAPGPPSSGMAITGMVLGIASIAFCAGFTAPFGLVFSILGMKETAPSAASPKGGRGLAIAGLVTSIIGSLILLLWVAYIVLIIVGVGMSGSGY</sequence>
<keyword evidence="2" id="KW-0812">Transmembrane</keyword>
<comment type="caution">
    <text evidence="4">The sequence shown here is derived from an EMBL/GenBank/DDBJ whole genome shotgun (WGS) entry which is preliminary data.</text>
</comment>
<reference evidence="4 5" key="1">
    <citation type="journal article" date="2013" name="Genome Announc.">
        <title>Draft genome sequence of an Actinobacterium, Brachybacterium muris strain UCD-AY4.</title>
        <authorList>
            <person name="Lo J.R."/>
            <person name="Lang J.M."/>
            <person name="Darling A.E."/>
            <person name="Eisen J.A."/>
            <person name="Coil D.A."/>
        </authorList>
    </citation>
    <scope>NUCLEOTIDE SEQUENCE [LARGE SCALE GENOMIC DNA]</scope>
    <source>
        <strain evidence="4 5">UCD-AY4</strain>
    </source>
</reference>
<dbReference type="Pfam" id="PF13828">
    <property type="entry name" value="DUF4190"/>
    <property type="match status" value="1"/>
</dbReference>
<feature type="transmembrane region" description="Helical" evidence="2">
    <location>
        <begin position="140"/>
        <end position="167"/>
    </location>
</feature>
<evidence type="ECO:0000313" key="4">
    <source>
        <dbReference type="EMBL" id="EYT51260.1"/>
    </source>
</evidence>
<dbReference type="STRING" id="1249481.D641_0100115"/>
<gene>
    <name evidence="4" type="ORF">D641_0100115</name>
</gene>
<organism evidence="4 5">
    <name type="scientific">Brachybacterium muris UCD-AY4</name>
    <dbReference type="NCBI Taxonomy" id="1249481"/>
    <lineage>
        <taxon>Bacteria</taxon>
        <taxon>Bacillati</taxon>
        <taxon>Actinomycetota</taxon>
        <taxon>Actinomycetes</taxon>
        <taxon>Micrococcales</taxon>
        <taxon>Dermabacteraceae</taxon>
        <taxon>Brachybacterium</taxon>
    </lineage>
</organism>
<dbReference type="InterPro" id="IPR025241">
    <property type="entry name" value="DUF4190"/>
</dbReference>
<name>A0A022KYA9_9MICO</name>
<evidence type="ECO:0000259" key="3">
    <source>
        <dbReference type="Pfam" id="PF13828"/>
    </source>
</evidence>
<keyword evidence="2" id="KW-0472">Membrane</keyword>
<dbReference type="OrthoDB" id="4794494at2"/>
<dbReference type="AlphaFoldDB" id="A0A022KYA9"/>